<dbReference type="InterPro" id="IPR010982">
    <property type="entry name" value="Lambda_DNA-bd_dom_sf"/>
</dbReference>
<dbReference type="Gene3D" id="1.10.260.40">
    <property type="entry name" value="lambda repressor-like DNA-binding domains"/>
    <property type="match status" value="1"/>
</dbReference>
<evidence type="ECO:0000256" key="2">
    <source>
        <dbReference type="ARBA" id="ARBA00023125"/>
    </source>
</evidence>
<dbReference type="SUPFAM" id="SSF51306">
    <property type="entry name" value="LexA/Signal peptidase"/>
    <property type="match status" value="1"/>
</dbReference>
<dbReference type="SUPFAM" id="SSF47413">
    <property type="entry name" value="lambda repressor-like DNA-binding domains"/>
    <property type="match status" value="1"/>
</dbReference>
<dbReference type="CDD" id="cd00093">
    <property type="entry name" value="HTH_XRE"/>
    <property type="match status" value="1"/>
</dbReference>
<dbReference type="Pfam" id="PF01381">
    <property type="entry name" value="HTH_3"/>
    <property type="match status" value="1"/>
</dbReference>
<dbReference type="InterPro" id="IPR036286">
    <property type="entry name" value="LexA/Signal_pep-like_sf"/>
</dbReference>
<dbReference type="RefSeq" id="WP_322185741.1">
    <property type="nucleotide sequence ID" value="NZ_JAXLPB010000001.1"/>
</dbReference>
<reference evidence="5 6" key="1">
    <citation type="submission" date="2023-12" db="EMBL/GenBank/DDBJ databases">
        <title>Description of Novel Strain Fulvimarina sp. 2208YS6-2-32 isolated from Uroteuthis (Photololigo) edulis.</title>
        <authorList>
            <person name="Park J.-S."/>
        </authorList>
    </citation>
    <scope>NUCLEOTIDE SEQUENCE [LARGE SCALE GENOMIC DNA]</scope>
    <source>
        <strain evidence="5 6">2208YS6-2-32</strain>
    </source>
</reference>
<dbReference type="Proteomes" id="UP001294412">
    <property type="component" value="Unassembled WGS sequence"/>
</dbReference>
<proteinExistence type="predicted"/>
<dbReference type="InterPro" id="IPR039418">
    <property type="entry name" value="LexA-like"/>
</dbReference>
<dbReference type="InterPro" id="IPR001387">
    <property type="entry name" value="Cro/C1-type_HTH"/>
</dbReference>
<dbReference type="InterPro" id="IPR015927">
    <property type="entry name" value="Peptidase_S24_S26A/B/C"/>
</dbReference>
<keyword evidence="3" id="KW-0804">Transcription</keyword>
<dbReference type="PANTHER" id="PTHR40661">
    <property type="match status" value="1"/>
</dbReference>
<sequence length="206" mass="22877">MENFHLTDQTCQMGALLIRDFREAAHLTLEALAGDAEISVSQLSRIERDERVARIDELQRIAGRLKVSVGALVGEPTPTLVPLVTWISAGTMTKADGVMPSKIERHVPVANLGRGDWIALEVMGDSMNRIAPEGSVIIVNRADETLVSDRFYVFALEDGSATFKQWRREPRPMLRPYSTNLDHLAIPADVDDVYVVGRVRKVVTDI</sequence>
<dbReference type="Pfam" id="PF00717">
    <property type="entry name" value="Peptidase_S24"/>
    <property type="match status" value="1"/>
</dbReference>
<dbReference type="CDD" id="cd06529">
    <property type="entry name" value="S24_LexA-like"/>
    <property type="match status" value="1"/>
</dbReference>
<feature type="domain" description="HTH cro/C1-type" evidence="4">
    <location>
        <begin position="18"/>
        <end position="72"/>
    </location>
</feature>
<keyword evidence="6" id="KW-1185">Reference proteome</keyword>
<keyword evidence="1" id="KW-0805">Transcription regulation</keyword>
<evidence type="ECO:0000259" key="4">
    <source>
        <dbReference type="PROSITE" id="PS50943"/>
    </source>
</evidence>
<accession>A0ABU5HYZ0</accession>
<evidence type="ECO:0000313" key="5">
    <source>
        <dbReference type="EMBL" id="MDY8108292.1"/>
    </source>
</evidence>
<dbReference type="EMBL" id="JAXLPB010000001">
    <property type="protein sequence ID" value="MDY8108292.1"/>
    <property type="molecule type" value="Genomic_DNA"/>
</dbReference>
<organism evidence="5 6">
    <name type="scientific">Fulvimarina uroteuthidis</name>
    <dbReference type="NCBI Taxonomy" id="3098149"/>
    <lineage>
        <taxon>Bacteria</taxon>
        <taxon>Pseudomonadati</taxon>
        <taxon>Pseudomonadota</taxon>
        <taxon>Alphaproteobacteria</taxon>
        <taxon>Hyphomicrobiales</taxon>
        <taxon>Aurantimonadaceae</taxon>
        <taxon>Fulvimarina</taxon>
    </lineage>
</organism>
<dbReference type="PANTHER" id="PTHR40661:SF3">
    <property type="entry name" value="FELS-1 PROPHAGE TRANSCRIPTIONAL REGULATOR"/>
    <property type="match status" value="1"/>
</dbReference>
<dbReference type="Gene3D" id="2.10.109.10">
    <property type="entry name" value="Umud Fragment, subunit A"/>
    <property type="match status" value="1"/>
</dbReference>
<evidence type="ECO:0000256" key="1">
    <source>
        <dbReference type="ARBA" id="ARBA00023015"/>
    </source>
</evidence>
<name>A0ABU5HYZ0_9HYPH</name>
<comment type="caution">
    <text evidence="5">The sequence shown here is derived from an EMBL/GenBank/DDBJ whole genome shotgun (WGS) entry which is preliminary data.</text>
</comment>
<dbReference type="PROSITE" id="PS50943">
    <property type="entry name" value="HTH_CROC1"/>
    <property type="match status" value="1"/>
</dbReference>
<protein>
    <submittedName>
        <fullName evidence="5">LexA family transcriptional regulator</fullName>
    </submittedName>
</protein>
<evidence type="ECO:0000256" key="3">
    <source>
        <dbReference type="ARBA" id="ARBA00023163"/>
    </source>
</evidence>
<keyword evidence="2" id="KW-0238">DNA-binding</keyword>
<evidence type="ECO:0000313" key="6">
    <source>
        <dbReference type="Proteomes" id="UP001294412"/>
    </source>
</evidence>
<gene>
    <name evidence="5" type="ORF">U0C82_03895</name>
</gene>
<dbReference type="SMART" id="SM00530">
    <property type="entry name" value="HTH_XRE"/>
    <property type="match status" value="1"/>
</dbReference>